<gene>
    <name evidence="1" type="ORF">Edafosvirus6_27</name>
</gene>
<reference evidence="1" key="1">
    <citation type="submission" date="2018-10" db="EMBL/GenBank/DDBJ databases">
        <title>Hidden diversity of soil giant viruses.</title>
        <authorList>
            <person name="Schulz F."/>
            <person name="Alteio L."/>
            <person name="Goudeau D."/>
            <person name="Ryan E.M."/>
            <person name="Malmstrom R.R."/>
            <person name="Blanchard J."/>
            <person name="Woyke T."/>
        </authorList>
    </citation>
    <scope>NUCLEOTIDE SEQUENCE</scope>
    <source>
        <strain evidence="1">EDV1</strain>
    </source>
</reference>
<accession>A0A3G4ZTG3</accession>
<organism evidence="1">
    <name type="scientific">Edafosvirus sp</name>
    <dbReference type="NCBI Taxonomy" id="2487765"/>
    <lineage>
        <taxon>Viruses</taxon>
        <taxon>Varidnaviria</taxon>
        <taxon>Bamfordvirae</taxon>
        <taxon>Nucleocytoviricota</taxon>
        <taxon>Megaviricetes</taxon>
        <taxon>Imitervirales</taxon>
        <taxon>Mimiviridae</taxon>
        <taxon>Klosneuvirinae</taxon>
    </lineage>
</organism>
<proteinExistence type="predicted"/>
<name>A0A3G4ZTG3_9VIRU</name>
<dbReference type="EMBL" id="MK072071">
    <property type="protein sequence ID" value="AYV78178.1"/>
    <property type="molecule type" value="Genomic_DNA"/>
</dbReference>
<protein>
    <submittedName>
        <fullName evidence="1">Uncharacterized protein</fullName>
    </submittedName>
</protein>
<sequence length="83" mass="9441">MGNILYKKNKSKEICTCCNDKKWIYCSKCGGSGCFTAYCQDCNDGYKLQYGKCINKKCQSGMINTFCTCYKGRIMCPECYKGK</sequence>
<evidence type="ECO:0000313" key="1">
    <source>
        <dbReference type="EMBL" id="AYV78178.1"/>
    </source>
</evidence>